<sequence>MQLIFRICISYIQVLALFTFVFWAQIPFSPLAWNLFYLVSVSLVHFFQEEKLISFILTWALFGIVGWGWICPISPVILSSPCGGYFWGIIPTLLWASYCCKKEKTGWIKWGGALFFLETCGAVHCVLLSPSLLVAKQYGLLALFPWNLFQSILGIAFDRFFKRVLDKFFFHNKYSA</sequence>
<evidence type="ECO:0000313" key="3">
    <source>
        <dbReference type="Proteomes" id="UP000026922"/>
    </source>
</evidence>
<dbReference type="RefSeq" id="WP_006296593.1">
    <property type="nucleotide sequence ID" value="NZ_ARPM03000135.1"/>
</dbReference>
<dbReference type="Proteomes" id="UP000026922">
    <property type="component" value="Unassembled WGS sequence"/>
</dbReference>
<keyword evidence="1" id="KW-0812">Transmembrane</keyword>
<feature type="transmembrane region" description="Helical" evidence="1">
    <location>
        <begin position="31"/>
        <end position="47"/>
    </location>
</feature>
<feature type="transmembrane region" description="Helical" evidence="1">
    <location>
        <begin position="138"/>
        <end position="157"/>
    </location>
</feature>
<reference evidence="2 3" key="1">
    <citation type="journal article" date="2013" name="Genome Announc.">
        <title>Draft Genome Sequence of Holospora undulata Strain HU1, a Micronucleus-Specific Symbiont of the Ciliate Paramecium caudatum.</title>
        <authorList>
            <person name="Dohra H."/>
            <person name="Suzuki H."/>
            <person name="Suzuki T."/>
            <person name="Tanaka K."/>
            <person name="Fujishima M."/>
        </authorList>
    </citation>
    <scope>NUCLEOTIDE SEQUENCE [LARGE SCALE GENOMIC DNA]</scope>
    <source>
        <strain evidence="2 3">HU1</strain>
    </source>
</reference>
<name>A0A061JHI6_9PROT</name>
<dbReference type="EMBL" id="ARPM03000135">
    <property type="protein sequence ID" value="ETZ04887.1"/>
    <property type="molecule type" value="Genomic_DNA"/>
</dbReference>
<comment type="caution">
    <text evidence="2">The sequence shown here is derived from an EMBL/GenBank/DDBJ whole genome shotgun (WGS) entry which is preliminary data.</text>
</comment>
<gene>
    <name evidence="2" type="ORF">K737_300682</name>
</gene>
<protein>
    <recommendedName>
        <fullName evidence="4">Biotin transporter</fullName>
    </recommendedName>
</protein>
<accession>A0A061JHI6</accession>
<organism evidence="2 3">
    <name type="scientific">Holospora undulata HU1</name>
    <dbReference type="NCBI Taxonomy" id="1321371"/>
    <lineage>
        <taxon>Bacteria</taxon>
        <taxon>Pseudomonadati</taxon>
        <taxon>Pseudomonadota</taxon>
        <taxon>Alphaproteobacteria</taxon>
        <taxon>Holosporales</taxon>
        <taxon>Holosporaceae</taxon>
        <taxon>Holospora</taxon>
    </lineage>
</organism>
<feature type="transmembrane region" description="Helical" evidence="1">
    <location>
        <begin position="110"/>
        <end position="132"/>
    </location>
</feature>
<keyword evidence="3" id="KW-1185">Reference proteome</keyword>
<evidence type="ECO:0000256" key="1">
    <source>
        <dbReference type="SAM" id="Phobius"/>
    </source>
</evidence>
<feature type="transmembrane region" description="Helical" evidence="1">
    <location>
        <begin position="52"/>
        <end position="70"/>
    </location>
</feature>
<feature type="transmembrane region" description="Helical" evidence="1">
    <location>
        <begin position="76"/>
        <end position="98"/>
    </location>
</feature>
<feature type="transmembrane region" description="Helical" evidence="1">
    <location>
        <begin position="7"/>
        <end position="25"/>
    </location>
</feature>
<evidence type="ECO:0008006" key="4">
    <source>
        <dbReference type="Google" id="ProtNLM"/>
    </source>
</evidence>
<keyword evidence="1" id="KW-1133">Transmembrane helix</keyword>
<keyword evidence="1" id="KW-0472">Membrane</keyword>
<proteinExistence type="predicted"/>
<evidence type="ECO:0000313" key="2">
    <source>
        <dbReference type="EMBL" id="ETZ04887.1"/>
    </source>
</evidence>
<dbReference type="AlphaFoldDB" id="A0A061JHI6"/>